<keyword evidence="4" id="KW-0521">NADP</keyword>
<keyword evidence="5" id="KW-0560">Oxidoreductase</keyword>
<organism evidence="6 7">
    <name type="scientific">Emericella nidulans (strain FGSC A4 / ATCC 38163 / CBS 112.46 / NRRL 194 / M139)</name>
    <name type="common">Aspergillus nidulans</name>
    <dbReference type="NCBI Taxonomy" id="227321"/>
    <lineage>
        <taxon>Eukaryota</taxon>
        <taxon>Fungi</taxon>
        <taxon>Dikarya</taxon>
        <taxon>Ascomycota</taxon>
        <taxon>Pezizomycotina</taxon>
        <taxon>Eurotiomycetes</taxon>
        <taxon>Eurotiomycetidae</taxon>
        <taxon>Eurotiales</taxon>
        <taxon>Aspergillaceae</taxon>
        <taxon>Aspergillus</taxon>
        <taxon>Aspergillus subgen. Nidulantes</taxon>
    </lineage>
</organism>
<evidence type="ECO:0008006" key="8">
    <source>
        <dbReference type="Google" id="ProtNLM"/>
    </source>
</evidence>
<reference evidence="7" key="2">
    <citation type="journal article" date="2009" name="Fungal Genet. Biol.">
        <title>The 2008 update of the Aspergillus nidulans genome annotation: a community effort.</title>
        <authorList>
            <person name="Wortman J.R."/>
            <person name="Gilsenan J.M."/>
            <person name="Joardar V."/>
            <person name="Deegan J."/>
            <person name="Clutterbuck J."/>
            <person name="Andersen M.R."/>
            <person name="Archer D."/>
            <person name="Bencina M."/>
            <person name="Braus G."/>
            <person name="Coutinho P."/>
            <person name="von Dohren H."/>
            <person name="Doonan J."/>
            <person name="Driessen A.J."/>
            <person name="Durek P."/>
            <person name="Espeso E."/>
            <person name="Fekete E."/>
            <person name="Flipphi M."/>
            <person name="Estrada C.G."/>
            <person name="Geysens S."/>
            <person name="Goldman G."/>
            <person name="de Groot P.W."/>
            <person name="Hansen K."/>
            <person name="Harris S.D."/>
            <person name="Heinekamp T."/>
            <person name="Helmstaedt K."/>
            <person name="Henrissat B."/>
            <person name="Hofmann G."/>
            <person name="Homan T."/>
            <person name="Horio T."/>
            <person name="Horiuchi H."/>
            <person name="James S."/>
            <person name="Jones M."/>
            <person name="Karaffa L."/>
            <person name="Karanyi Z."/>
            <person name="Kato M."/>
            <person name="Keller N."/>
            <person name="Kelly D.E."/>
            <person name="Kiel J.A."/>
            <person name="Kim J.M."/>
            <person name="van der Klei I.J."/>
            <person name="Klis F.M."/>
            <person name="Kovalchuk A."/>
            <person name="Krasevec N."/>
            <person name="Kubicek C.P."/>
            <person name="Liu B."/>
            <person name="Maccabe A."/>
            <person name="Meyer V."/>
            <person name="Mirabito P."/>
            <person name="Miskei M."/>
            <person name="Mos M."/>
            <person name="Mullins J."/>
            <person name="Nelson D.R."/>
            <person name="Nielsen J."/>
            <person name="Oakley B.R."/>
            <person name="Osmani S.A."/>
            <person name="Pakula T."/>
            <person name="Paszewski A."/>
            <person name="Paulsen I."/>
            <person name="Pilsyk S."/>
            <person name="Pocsi I."/>
            <person name="Punt P.J."/>
            <person name="Ram A.F."/>
            <person name="Ren Q."/>
            <person name="Robellet X."/>
            <person name="Robson G."/>
            <person name="Seiboth B."/>
            <person name="van Solingen P."/>
            <person name="Specht T."/>
            <person name="Sun J."/>
            <person name="Taheri-Talesh N."/>
            <person name="Takeshita N."/>
            <person name="Ussery D."/>
            <person name="vanKuyk P.A."/>
            <person name="Visser H."/>
            <person name="van de Vondervoort P.J."/>
            <person name="de Vries R.P."/>
            <person name="Walton J."/>
            <person name="Xiang X."/>
            <person name="Xiong Y."/>
            <person name="Zeng A.P."/>
            <person name="Brandt B.W."/>
            <person name="Cornell M.J."/>
            <person name="van den Hondel C.A."/>
            <person name="Visser J."/>
            <person name="Oliver S.G."/>
            <person name="Turner G."/>
        </authorList>
    </citation>
    <scope>GENOME REANNOTATION</scope>
    <source>
        <strain evidence="7">FGSC A4 / ATCC 38163 / CBS 112.46 / NRRL 194 / M139</strain>
    </source>
</reference>
<evidence type="ECO:0000256" key="2">
    <source>
        <dbReference type="ARBA" id="ARBA00022630"/>
    </source>
</evidence>
<dbReference type="Gene3D" id="3.50.50.60">
    <property type="entry name" value="FAD/NAD(P)-binding domain"/>
    <property type="match status" value="2"/>
</dbReference>
<dbReference type="InterPro" id="IPR020946">
    <property type="entry name" value="Flavin_mOase-like"/>
</dbReference>
<dbReference type="eggNOG" id="KOG1399">
    <property type="taxonomic scope" value="Eukaryota"/>
</dbReference>
<evidence type="ECO:0000256" key="1">
    <source>
        <dbReference type="ARBA" id="ARBA00009183"/>
    </source>
</evidence>
<dbReference type="GO" id="GO:0005789">
    <property type="term" value="C:endoplasmic reticulum membrane"/>
    <property type="evidence" value="ECO:0000318"/>
    <property type="project" value="GO_Central"/>
</dbReference>
<dbReference type="GeneID" id="2875655"/>
<dbReference type="InParanoid" id="Q5BB83"/>
<dbReference type="PANTHER" id="PTHR23023">
    <property type="entry name" value="DIMETHYLANILINE MONOOXYGENASE"/>
    <property type="match status" value="1"/>
</dbReference>
<proteinExistence type="inferred from homology"/>
<dbReference type="GO" id="GO:0050660">
    <property type="term" value="F:flavin adenine dinucleotide binding"/>
    <property type="evidence" value="ECO:0000318"/>
    <property type="project" value="GO_Central"/>
</dbReference>
<dbReference type="GO" id="GO:0004497">
    <property type="term" value="F:monooxygenase activity"/>
    <property type="evidence" value="ECO:0000318"/>
    <property type="project" value="GO_Central"/>
</dbReference>
<name>Q5BB83_EMENI</name>
<dbReference type="OrthoDB" id="66881at2759"/>
<evidence type="ECO:0000313" key="7">
    <source>
        <dbReference type="Proteomes" id="UP000000560"/>
    </source>
</evidence>
<reference evidence="7" key="1">
    <citation type="journal article" date="2005" name="Nature">
        <title>Sequencing of Aspergillus nidulans and comparative analysis with A. fumigatus and A. oryzae.</title>
        <authorList>
            <person name="Galagan J.E."/>
            <person name="Calvo S.E."/>
            <person name="Cuomo C."/>
            <person name="Ma L.J."/>
            <person name="Wortman J.R."/>
            <person name="Batzoglou S."/>
            <person name="Lee S.I."/>
            <person name="Basturkmen M."/>
            <person name="Spevak C.C."/>
            <person name="Clutterbuck J."/>
            <person name="Kapitonov V."/>
            <person name="Jurka J."/>
            <person name="Scazzocchio C."/>
            <person name="Farman M."/>
            <person name="Butler J."/>
            <person name="Purcell S."/>
            <person name="Harris S."/>
            <person name="Braus G.H."/>
            <person name="Draht O."/>
            <person name="Busch S."/>
            <person name="D'Enfert C."/>
            <person name="Bouchier C."/>
            <person name="Goldman G.H."/>
            <person name="Bell-Pedersen D."/>
            <person name="Griffiths-Jones S."/>
            <person name="Doonan J.H."/>
            <person name="Yu J."/>
            <person name="Vienken K."/>
            <person name="Pain A."/>
            <person name="Freitag M."/>
            <person name="Selker E.U."/>
            <person name="Archer D.B."/>
            <person name="Penalva M.A."/>
            <person name="Oakley B.R."/>
            <person name="Momany M."/>
            <person name="Tanaka T."/>
            <person name="Kumagai T."/>
            <person name="Asai K."/>
            <person name="Machida M."/>
            <person name="Nierman W.C."/>
            <person name="Denning D.W."/>
            <person name="Caddick M."/>
            <person name="Hynes M."/>
            <person name="Paoletti M."/>
            <person name="Fischer R."/>
            <person name="Miller B."/>
            <person name="Dyer P."/>
            <person name="Sachs M.S."/>
            <person name="Osmani S.A."/>
            <person name="Birren B.W."/>
        </authorList>
    </citation>
    <scope>NUCLEOTIDE SEQUENCE [LARGE SCALE GENOMIC DNA]</scope>
    <source>
        <strain evidence="7">FGSC A4 / ATCC 38163 / CBS 112.46 / NRRL 194 / M139</strain>
    </source>
</reference>
<keyword evidence="3" id="KW-0274">FAD</keyword>
<dbReference type="KEGG" id="ani:ANIA_02197"/>
<accession>Q5BB83</accession>
<dbReference type="GO" id="GO:0050661">
    <property type="term" value="F:NADP binding"/>
    <property type="evidence" value="ECO:0007669"/>
    <property type="project" value="InterPro"/>
</dbReference>
<dbReference type="HOGENOM" id="CLU_006909_5_3_1"/>
<dbReference type="GO" id="GO:0004499">
    <property type="term" value="F:N,N-dimethylaniline monooxygenase activity"/>
    <property type="evidence" value="ECO:0007669"/>
    <property type="project" value="InterPro"/>
</dbReference>
<keyword evidence="2" id="KW-0285">Flavoprotein</keyword>
<protein>
    <recommendedName>
        <fullName evidence="8">Dimethylaniline monooxygenase</fullName>
    </recommendedName>
</protein>
<dbReference type="AlphaFoldDB" id="Q5BB83"/>
<evidence type="ECO:0000256" key="4">
    <source>
        <dbReference type="ARBA" id="ARBA00022857"/>
    </source>
</evidence>
<accession>C8VMI7</accession>
<evidence type="ECO:0000256" key="5">
    <source>
        <dbReference type="ARBA" id="ARBA00023002"/>
    </source>
</evidence>
<comment type="similarity">
    <text evidence="1">Belongs to the FMO family.</text>
</comment>
<dbReference type="InterPro" id="IPR000960">
    <property type="entry name" value="Flavin_mOase"/>
</dbReference>
<dbReference type="VEuPathDB" id="FungiDB:AN2197"/>
<dbReference type="OMA" id="WHYDPIP"/>
<dbReference type="EMBL" id="BN001307">
    <property type="protein sequence ID" value="CBF86364.1"/>
    <property type="molecule type" value="Genomic_DNA"/>
</dbReference>
<dbReference type="InterPro" id="IPR050346">
    <property type="entry name" value="FMO-like"/>
</dbReference>
<dbReference type="RefSeq" id="XP_659801.1">
    <property type="nucleotide sequence ID" value="XM_654709.1"/>
</dbReference>
<dbReference type="Pfam" id="PF00743">
    <property type="entry name" value="FMO-like"/>
    <property type="match status" value="2"/>
</dbReference>
<evidence type="ECO:0000313" key="6">
    <source>
        <dbReference type="EMBL" id="CBF86364.1"/>
    </source>
</evidence>
<dbReference type="PRINTS" id="PR00419">
    <property type="entry name" value="ADXRDTASE"/>
</dbReference>
<dbReference type="PIRSF" id="PIRSF000332">
    <property type="entry name" value="FMO"/>
    <property type="match status" value="1"/>
</dbReference>
<keyword evidence="7" id="KW-1185">Reference proteome</keyword>
<gene>
    <name evidence="6" type="ORF">ANIA_02197</name>
</gene>
<dbReference type="Proteomes" id="UP000000560">
    <property type="component" value="Chromosome VII"/>
</dbReference>
<dbReference type="Pfam" id="PF13450">
    <property type="entry name" value="NAD_binding_8"/>
    <property type="match status" value="1"/>
</dbReference>
<sequence>MAPRYDSVAVIGTGPSGLSTLKALVDEGTFSRIRVFERRDRVGGLWHYDPVPDVFPTPGAPHIRNEIPASLPAFTEPVAEDTTARTGIHDQLDSNVGSGTMSFTHTPFPEVNSAVSVRQLGRGNPSRPFRVVSGYLEDLARPYLDRISFNTTVERVEKIDNRKKWRITARQSGHFQRNKPAEYWWQEEFDAVVVASGHYNVPLIPEIDGLAEAHKALPGHFEHSKSFRSANDYVDKRVVLVGGNISSADLIADLHAVVRGNLYLSQRGGNEALANVFSLPGVEIRPTIGRVDAEKAGLTVTFTNGSTVADVDKLIFATGYRLVYPFLVPDPVTPSNRVAGLYQHIFKIGDPSFAMVGQVRGALSFRVYEYQAVAVARYFANHNAKPLPSPAEQDEWEVGRLKYKGPTTLFHEIKPDFKEYFEYLREFAGPPGPGTNGYELPVFGEDWPNLGFAILQLKDKYWQSIKAASQNGKEKVQAKL</sequence>
<evidence type="ECO:0000256" key="3">
    <source>
        <dbReference type="ARBA" id="ARBA00022827"/>
    </source>
</evidence>
<dbReference type="InterPro" id="IPR036188">
    <property type="entry name" value="FAD/NAD-bd_sf"/>
</dbReference>
<dbReference type="SUPFAM" id="SSF51905">
    <property type="entry name" value="FAD/NAD(P)-binding domain"/>
    <property type="match status" value="2"/>
</dbReference>